<dbReference type="InterPro" id="IPR012170">
    <property type="entry name" value="TFIIH_SSL1/p44"/>
</dbReference>
<evidence type="ECO:0000259" key="3">
    <source>
        <dbReference type="SMART" id="SM01047"/>
    </source>
</evidence>
<dbReference type="Pfam" id="PF04056">
    <property type="entry name" value="Ssl1"/>
    <property type="match status" value="1"/>
</dbReference>
<evidence type="ECO:0000256" key="2">
    <source>
        <dbReference type="ARBA" id="ARBA00022833"/>
    </source>
</evidence>
<keyword evidence="1" id="KW-0479">Metal-binding</keyword>
<keyword evidence="2" id="KW-0862">Zinc</keyword>
<dbReference type="InterPro" id="IPR036465">
    <property type="entry name" value="vWFA_dom_sf"/>
</dbReference>
<dbReference type="GO" id="GO:0006289">
    <property type="term" value="P:nucleotide-excision repair"/>
    <property type="evidence" value="ECO:0007669"/>
    <property type="project" value="InterPro"/>
</dbReference>
<dbReference type="EMBL" id="CAJNDS010002194">
    <property type="protein sequence ID" value="CAE7367076.1"/>
    <property type="molecule type" value="Genomic_DNA"/>
</dbReference>
<dbReference type="NCBIfam" id="TIGR00622">
    <property type="entry name" value="ssl1"/>
    <property type="match status" value="1"/>
</dbReference>
<dbReference type="OrthoDB" id="284275at2759"/>
<dbReference type="GO" id="GO:0005675">
    <property type="term" value="C:transcription factor TFIIH holo complex"/>
    <property type="evidence" value="ECO:0007669"/>
    <property type="project" value="TreeGrafter"/>
</dbReference>
<dbReference type="GO" id="GO:0008270">
    <property type="term" value="F:zinc ion binding"/>
    <property type="evidence" value="ECO:0007669"/>
    <property type="project" value="InterPro"/>
</dbReference>
<protein>
    <submittedName>
        <fullName evidence="4">GTF2H2 protein</fullName>
    </submittedName>
</protein>
<evidence type="ECO:0000313" key="5">
    <source>
        <dbReference type="Proteomes" id="UP000604046"/>
    </source>
</evidence>
<dbReference type="SMART" id="SM01047">
    <property type="entry name" value="C1_4"/>
    <property type="match status" value="1"/>
</dbReference>
<dbReference type="Gene3D" id="3.30.40.10">
    <property type="entry name" value="Zinc/RING finger domain, C3HC4 (zinc finger)"/>
    <property type="match status" value="1"/>
</dbReference>
<dbReference type="AlphaFoldDB" id="A0A812PWG2"/>
<comment type="caution">
    <text evidence="4">The sequence shown here is derived from an EMBL/GenBank/DDBJ whole genome shotgun (WGS) entry which is preliminary data.</text>
</comment>
<proteinExistence type="predicted"/>
<dbReference type="PANTHER" id="PTHR12695:SF2">
    <property type="entry name" value="GENERAL TRANSCRIPTION FACTOR IIH SUBUNIT 2-RELATED"/>
    <property type="match status" value="1"/>
</dbReference>
<dbReference type="InterPro" id="IPR046349">
    <property type="entry name" value="C1-like_sf"/>
</dbReference>
<dbReference type="Proteomes" id="UP000604046">
    <property type="component" value="Unassembled WGS sequence"/>
</dbReference>
<dbReference type="SUPFAM" id="SSF57889">
    <property type="entry name" value="Cysteine-rich domain"/>
    <property type="match status" value="1"/>
</dbReference>
<accession>A0A812PWG2</accession>
<reference evidence="4" key="1">
    <citation type="submission" date="2021-02" db="EMBL/GenBank/DDBJ databases">
        <authorList>
            <person name="Dougan E. K."/>
            <person name="Rhodes N."/>
            <person name="Thang M."/>
            <person name="Chan C."/>
        </authorList>
    </citation>
    <scope>NUCLEOTIDE SEQUENCE</scope>
</reference>
<evidence type="ECO:0000313" key="4">
    <source>
        <dbReference type="EMBL" id="CAE7367076.1"/>
    </source>
</evidence>
<feature type="domain" description="TFIIH C1-like" evidence="3">
    <location>
        <begin position="165"/>
        <end position="207"/>
    </location>
</feature>
<sequence>MLFSSVSTCSLQDLSMEDVGQTLRERKIQVSVVSLSPEIYVLKRLCVDTFGRFEVALNSKHFEELLSSHLAAPVSVARQLAPKLVRMGFPKLLQPEAKRQLETCTCHFEVHGTLYVCPRCSARSCGLPSRCKVCDLPLVSASVLARAFRSVVPLPAFPQGAPTPSCGGCLLPIHDSGRQCTSCQTVFCQACDDFLHTTLRQCPGCLVHGRARKRSLDASDERIRVQG</sequence>
<dbReference type="GO" id="GO:0006351">
    <property type="term" value="P:DNA-templated transcription"/>
    <property type="evidence" value="ECO:0007669"/>
    <property type="project" value="InterPro"/>
</dbReference>
<gene>
    <name evidence="4" type="primary">GTF2H2</name>
    <name evidence="4" type="ORF">SNAT2548_LOCUS19948</name>
</gene>
<organism evidence="4 5">
    <name type="scientific">Symbiodinium natans</name>
    <dbReference type="NCBI Taxonomy" id="878477"/>
    <lineage>
        <taxon>Eukaryota</taxon>
        <taxon>Sar</taxon>
        <taxon>Alveolata</taxon>
        <taxon>Dinophyceae</taxon>
        <taxon>Suessiales</taxon>
        <taxon>Symbiodiniaceae</taxon>
        <taxon>Symbiodinium</taxon>
    </lineage>
</organism>
<evidence type="ECO:0000256" key="1">
    <source>
        <dbReference type="ARBA" id="ARBA00022723"/>
    </source>
</evidence>
<keyword evidence="5" id="KW-1185">Reference proteome</keyword>
<dbReference type="InterPro" id="IPR007198">
    <property type="entry name" value="Ssl1-like"/>
</dbReference>
<dbReference type="InterPro" id="IPR013083">
    <property type="entry name" value="Znf_RING/FYVE/PHD"/>
</dbReference>
<dbReference type="GO" id="GO:0000439">
    <property type="term" value="C:transcription factor TFIIH core complex"/>
    <property type="evidence" value="ECO:0007669"/>
    <property type="project" value="InterPro"/>
</dbReference>
<name>A0A812PWG2_9DINO</name>
<dbReference type="PANTHER" id="PTHR12695">
    <property type="entry name" value="GENERAL TRANSCRIPTION FACTOR IIH SUBUNIT 2"/>
    <property type="match status" value="1"/>
</dbReference>
<dbReference type="Gene3D" id="3.40.50.410">
    <property type="entry name" value="von Willebrand factor, type A domain"/>
    <property type="match status" value="1"/>
</dbReference>
<dbReference type="InterPro" id="IPR004595">
    <property type="entry name" value="TFIIH_C1-like_dom"/>
</dbReference>
<dbReference type="GO" id="GO:0006357">
    <property type="term" value="P:regulation of transcription by RNA polymerase II"/>
    <property type="evidence" value="ECO:0007669"/>
    <property type="project" value="TreeGrafter"/>
</dbReference>